<protein>
    <recommendedName>
        <fullName evidence="3">CBM-cenC domain-containing protein</fullName>
    </recommendedName>
</protein>
<evidence type="ECO:0008006" key="3">
    <source>
        <dbReference type="Google" id="ProtNLM"/>
    </source>
</evidence>
<dbReference type="RefSeq" id="WP_188988136.1">
    <property type="nucleotide sequence ID" value="NZ_BMHP01000001.1"/>
</dbReference>
<sequence>MRPFDQRNLNHVQRTGMCALLALILLFGTVPAVFASGNDWYDDYVAYESSQGGNYYASSDSALLGWQESYMLRSYINLYDMTKNTDWLDKFTLHADTVLGNADDSDGDGYSGWSTYRYSPNLTTNGTFAAGAAGDATLPGGWTRFQSTSTTAYRSNSPGAYNTVASDTWGMVLKTNGTSWQKLYQPISYEPKTKYRVSFYGKTNGSAAKGRVYVHDRTANTVLASVIFDNTSWQNITMDFNAPAVSGHNLELWLAHADYAATDGIAYFDDVAVNGWFPYIVHDGMIGVPIADFIRHVDRDPTALSAYATKAAAYRQFIENEIVPRWEGSSYIGNTWVAGSASAGYYKEPPNVDSFATATALDPLPYNQFLAFAELLAIMHDVNGSAAYLDKANKMGQYFKNSLTTVGTAYDWGYAGYTTRTEDTSHANVDLTPVIELFNKEQIFDGTDLGKFSATLTTKVWNGSLSSPKLHNYVDGTQGTLASDYLYTKDMSGWLKLAQFDPTAWMIGAGQYGSSPPSRFIEAQVLSLIMKWDPVKLVNQGFELKSGGDAMLPARWTRFQSTAATAYLDAANKASGSYGLTIVSNGTSWQKAYQEWKQYKASTDYVVTFDAKTDGSAAGGKVWVINETTGSTIAAYNFTNTAWQTHTFTFSSPASSTDEIRVYLGHNSYTTSGGKAYFDNVVIKQSGDSW</sequence>
<dbReference type="Proteomes" id="UP000612456">
    <property type="component" value="Unassembled WGS sequence"/>
</dbReference>
<gene>
    <name evidence="1" type="ORF">GCM10010911_01200</name>
</gene>
<accession>A0A916YKD5</accession>
<evidence type="ECO:0000313" key="1">
    <source>
        <dbReference type="EMBL" id="GGD47450.1"/>
    </source>
</evidence>
<reference evidence="1" key="2">
    <citation type="submission" date="2020-09" db="EMBL/GenBank/DDBJ databases">
        <authorList>
            <person name="Sun Q."/>
            <person name="Zhou Y."/>
        </authorList>
    </citation>
    <scope>NUCLEOTIDE SEQUENCE</scope>
    <source>
        <strain evidence="1">CGMCC 1.15178</strain>
    </source>
</reference>
<proteinExistence type="predicted"/>
<reference evidence="1" key="1">
    <citation type="journal article" date="2014" name="Int. J. Syst. Evol. Microbiol.">
        <title>Complete genome sequence of Corynebacterium casei LMG S-19264T (=DSM 44701T), isolated from a smear-ripened cheese.</title>
        <authorList>
            <consortium name="US DOE Joint Genome Institute (JGI-PGF)"/>
            <person name="Walter F."/>
            <person name="Albersmeier A."/>
            <person name="Kalinowski J."/>
            <person name="Ruckert C."/>
        </authorList>
    </citation>
    <scope>NUCLEOTIDE SEQUENCE</scope>
    <source>
        <strain evidence="1">CGMCC 1.15178</strain>
    </source>
</reference>
<dbReference type="AlphaFoldDB" id="A0A916YKD5"/>
<dbReference type="EMBL" id="BMHP01000001">
    <property type="protein sequence ID" value="GGD47450.1"/>
    <property type="molecule type" value="Genomic_DNA"/>
</dbReference>
<comment type="caution">
    <text evidence="1">The sequence shown here is derived from an EMBL/GenBank/DDBJ whole genome shotgun (WGS) entry which is preliminary data.</text>
</comment>
<name>A0A916YKD5_9BACL</name>
<evidence type="ECO:0000313" key="2">
    <source>
        <dbReference type="Proteomes" id="UP000612456"/>
    </source>
</evidence>
<dbReference type="SUPFAM" id="SSF49785">
    <property type="entry name" value="Galactose-binding domain-like"/>
    <property type="match status" value="2"/>
</dbReference>
<dbReference type="Gene3D" id="2.60.120.260">
    <property type="entry name" value="Galactose-binding domain-like"/>
    <property type="match status" value="2"/>
</dbReference>
<dbReference type="InterPro" id="IPR008979">
    <property type="entry name" value="Galactose-bd-like_sf"/>
</dbReference>
<organism evidence="1 2">
    <name type="scientific">Paenibacillus nasutitermitis</name>
    <dbReference type="NCBI Taxonomy" id="1652958"/>
    <lineage>
        <taxon>Bacteria</taxon>
        <taxon>Bacillati</taxon>
        <taxon>Bacillota</taxon>
        <taxon>Bacilli</taxon>
        <taxon>Bacillales</taxon>
        <taxon>Paenibacillaceae</taxon>
        <taxon>Paenibacillus</taxon>
    </lineage>
</organism>
<keyword evidence="2" id="KW-1185">Reference proteome</keyword>